<dbReference type="RefSeq" id="WP_394819977.1">
    <property type="nucleotide sequence ID" value="NZ_JAWJZY010000003.1"/>
</dbReference>
<evidence type="ECO:0000313" key="8">
    <source>
        <dbReference type="EMBL" id="MEE8659120.1"/>
    </source>
</evidence>
<accession>A0ABU7U2N8</accession>
<evidence type="ECO:0000256" key="4">
    <source>
        <dbReference type="ARBA" id="ARBA00022801"/>
    </source>
</evidence>
<comment type="subunit">
    <text evidence="6">Heterooligomer composed of large and small subunits.</text>
</comment>
<name>A0ABU7U2N8_9PROT</name>
<evidence type="ECO:0000256" key="2">
    <source>
        <dbReference type="ARBA" id="ARBA00022490"/>
    </source>
</evidence>
<evidence type="ECO:0000256" key="1">
    <source>
        <dbReference type="ARBA" id="ARBA00009998"/>
    </source>
</evidence>
<dbReference type="InterPro" id="IPR003761">
    <property type="entry name" value="Exonuc_VII_S"/>
</dbReference>
<dbReference type="EMBL" id="JAWJZY010000003">
    <property type="protein sequence ID" value="MEE8659120.1"/>
    <property type="molecule type" value="Genomic_DNA"/>
</dbReference>
<proteinExistence type="inferred from homology"/>
<keyword evidence="4 6" id="KW-0378">Hydrolase</keyword>
<dbReference type="NCBIfam" id="NF002139">
    <property type="entry name" value="PRK00977.1-3"/>
    <property type="match status" value="1"/>
</dbReference>
<comment type="subcellular location">
    <subcellularLocation>
        <location evidence="6">Cytoplasm</location>
    </subcellularLocation>
</comment>
<reference evidence="8 9" key="1">
    <citation type="submission" date="2023-10" db="EMBL/GenBank/DDBJ databases">
        <title>Sorlinia euscelidii gen. nov., sp. nov., an acetic acid bacteria isolated from the gut of Euscelidius variegatus emitter.</title>
        <authorList>
            <person name="Michoud G."/>
            <person name="Marasco R."/>
            <person name="Seferji K."/>
            <person name="Gonella E."/>
            <person name="Garuglieri E."/>
            <person name="Alma A."/>
            <person name="Mapelli F."/>
            <person name="Borin S."/>
            <person name="Daffonchio D."/>
            <person name="Crotti E."/>
        </authorList>
    </citation>
    <scope>NUCLEOTIDE SEQUENCE [LARGE SCALE GENOMIC DNA]</scope>
    <source>
        <strain evidence="8 9">EV16P</strain>
    </source>
</reference>
<feature type="region of interest" description="Disordered" evidence="7">
    <location>
        <begin position="65"/>
        <end position="88"/>
    </location>
</feature>
<keyword evidence="2 6" id="KW-0963">Cytoplasm</keyword>
<dbReference type="SUPFAM" id="SSF116842">
    <property type="entry name" value="XseB-like"/>
    <property type="match status" value="1"/>
</dbReference>
<dbReference type="InterPro" id="IPR037004">
    <property type="entry name" value="Exonuc_VII_ssu_sf"/>
</dbReference>
<evidence type="ECO:0000256" key="6">
    <source>
        <dbReference type="HAMAP-Rule" id="MF_00337"/>
    </source>
</evidence>
<dbReference type="PANTHER" id="PTHR34137:SF1">
    <property type="entry name" value="EXODEOXYRIBONUCLEASE 7 SMALL SUBUNIT"/>
    <property type="match status" value="1"/>
</dbReference>
<dbReference type="NCBIfam" id="NF002140">
    <property type="entry name" value="PRK00977.1-4"/>
    <property type="match status" value="1"/>
</dbReference>
<comment type="similarity">
    <text evidence="1 6">Belongs to the XseB family.</text>
</comment>
<organism evidence="8 9">
    <name type="scientific">Sorlinia euscelidii</name>
    <dbReference type="NCBI Taxonomy" id="3081148"/>
    <lineage>
        <taxon>Bacteria</taxon>
        <taxon>Pseudomonadati</taxon>
        <taxon>Pseudomonadota</taxon>
        <taxon>Alphaproteobacteria</taxon>
        <taxon>Acetobacterales</taxon>
        <taxon>Acetobacteraceae</taxon>
        <taxon>Sorlinia</taxon>
    </lineage>
</organism>
<protein>
    <recommendedName>
        <fullName evidence="6">Exodeoxyribonuclease 7 small subunit</fullName>
        <ecNumber evidence="6">3.1.11.6</ecNumber>
    </recommendedName>
    <alternativeName>
        <fullName evidence="6">Exodeoxyribonuclease VII small subunit</fullName>
        <shortName evidence="6">Exonuclease VII small subunit</shortName>
    </alternativeName>
</protein>
<evidence type="ECO:0000256" key="7">
    <source>
        <dbReference type="SAM" id="MobiDB-lite"/>
    </source>
</evidence>
<dbReference type="PANTHER" id="PTHR34137">
    <property type="entry name" value="EXODEOXYRIBONUCLEASE 7 SMALL SUBUNIT"/>
    <property type="match status" value="1"/>
</dbReference>
<dbReference type="Pfam" id="PF02609">
    <property type="entry name" value="Exonuc_VII_S"/>
    <property type="match status" value="1"/>
</dbReference>
<gene>
    <name evidence="6" type="primary">xseB</name>
    <name evidence="8" type="ORF">DOFOFD_08855</name>
</gene>
<keyword evidence="3 6" id="KW-0540">Nuclease</keyword>
<comment type="caution">
    <text evidence="8">The sequence shown here is derived from an EMBL/GenBank/DDBJ whole genome shotgun (WGS) entry which is preliminary data.</text>
</comment>
<dbReference type="NCBIfam" id="TIGR01280">
    <property type="entry name" value="xseB"/>
    <property type="match status" value="1"/>
</dbReference>
<comment type="function">
    <text evidence="6">Bidirectionally degrades single-stranded DNA into large acid-insoluble oligonucleotides, which are then degraded further into small acid-soluble oligonucleotides.</text>
</comment>
<keyword evidence="9" id="KW-1185">Reference proteome</keyword>
<keyword evidence="5 6" id="KW-0269">Exonuclease</keyword>
<dbReference type="EC" id="3.1.11.6" evidence="6"/>
<sequence>MSKDLLKMSFEDALSELENIVRGLENGQMKLEEAITAYERGAALRRHCDLKLNEAEMRVQNILDRDRATNDTVTQHDGTAPGAQDVTS</sequence>
<evidence type="ECO:0000256" key="5">
    <source>
        <dbReference type="ARBA" id="ARBA00022839"/>
    </source>
</evidence>
<evidence type="ECO:0000313" key="9">
    <source>
        <dbReference type="Proteomes" id="UP001312908"/>
    </source>
</evidence>
<dbReference type="HAMAP" id="MF_00337">
    <property type="entry name" value="Exonuc_7_S"/>
    <property type="match status" value="1"/>
</dbReference>
<dbReference type="Proteomes" id="UP001312908">
    <property type="component" value="Unassembled WGS sequence"/>
</dbReference>
<comment type="catalytic activity">
    <reaction evidence="6">
        <text>Exonucleolytic cleavage in either 5'- to 3'- or 3'- to 5'-direction to yield nucleoside 5'-phosphates.</text>
        <dbReference type="EC" id="3.1.11.6"/>
    </reaction>
</comment>
<dbReference type="Gene3D" id="1.10.287.1040">
    <property type="entry name" value="Exonuclease VII, small subunit"/>
    <property type="match status" value="1"/>
</dbReference>
<evidence type="ECO:0000256" key="3">
    <source>
        <dbReference type="ARBA" id="ARBA00022722"/>
    </source>
</evidence>